<keyword evidence="4" id="KW-1185">Reference proteome</keyword>
<evidence type="ECO:0000256" key="1">
    <source>
        <dbReference type="SAM" id="Phobius"/>
    </source>
</evidence>
<feature type="transmembrane region" description="Helical" evidence="1">
    <location>
        <begin position="185"/>
        <end position="208"/>
    </location>
</feature>
<keyword evidence="1" id="KW-0472">Membrane</keyword>
<keyword evidence="2" id="KW-0732">Signal</keyword>
<protein>
    <submittedName>
        <fullName evidence="3">Uncharacterized protein</fullName>
    </submittedName>
</protein>
<name>A0ABY7FQS7_MYAAR</name>
<dbReference type="EMBL" id="CP111024">
    <property type="protein sequence ID" value="WAR23076.1"/>
    <property type="molecule type" value="Genomic_DNA"/>
</dbReference>
<reference evidence="3" key="1">
    <citation type="submission" date="2022-11" db="EMBL/GenBank/DDBJ databases">
        <title>Centuries of genome instability and evolution in soft-shell clam transmissible cancer (bioRxiv).</title>
        <authorList>
            <person name="Hart S.F.M."/>
            <person name="Yonemitsu M.A."/>
            <person name="Giersch R.M."/>
            <person name="Beal B.F."/>
            <person name="Arriagada G."/>
            <person name="Davis B.W."/>
            <person name="Ostrander E.A."/>
            <person name="Goff S.P."/>
            <person name="Metzger M.J."/>
        </authorList>
    </citation>
    <scope>NUCLEOTIDE SEQUENCE</scope>
    <source>
        <strain evidence="3">MELC-2E11</strain>
        <tissue evidence="3">Siphon/mantle</tissue>
    </source>
</reference>
<keyword evidence="1" id="KW-1133">Transmembrane helix</keyword>
<feature type="signal peptide" evidence="2">
    <location>
        <begin position="1"/>
        <end position="19"/>
    </location>
</feature>
<keyword evidence="1" id="KW-0812">Transmembrane</keyword>
<accession>A0ABY7FQS7</accession>
<dbReference type="Gene3D" id="2.170.300.10">
    <property type="entry name" value="Tie2 ligand-binding domain superfamily"/>
    <property type="match status" value="1"/>
</dbReference>
<evidence type="ECO:0000313" key="3">
    <source>
        <dbReference type="EMBL" id="WAR23076.1"/>
    </source>
</evidence>
<feature type="chain" id="PRO_5045071988" evidence="2">
    <location>
        <begin position="20"/>
        <end position="360"/>
    </location>
</feature>
<dbReference type="Proteomes" id="UP001164746">
    <property type="component" value="Chromosome 13"/>
</dbReference>
<proteinExistence type="predicted"/>
<sequence length="360" mass="38757">MYYSALFVFFGNFISMSMECPILCSMCDISEQCIECTTGHWGTRLNCVHPCPATCNGACHDHDGSCSKCKPGFCGNFCQLSCEPNCDGENCQLISGECVCQTKSHVTGAERTTGKTNERCPLGNYGPFCDKKCSVGCVNGNCRMTDGGCVHGCVNGYQATEIGCISALSDNDSDGSGSLSTADKVAISVSCSVMACCVVVVIVAIVCYRRSRIQQCDTKNVKGQRTVTQPHSGISTGSCRSAIALPSIPPREPSTRYVRTDGPVPKPADVCTIPCSQRGAYDYVAGPVNLYEEPVGISHSRRRELAEDAEVAIMCCARDIPSEPGMQVSNQKVQFITDETVDYIHCVADNDETIYNEILF</sequence>
<gene>
    <name evidence="3" type="ORF">MAR_036745</name>
</gene>
<evidence type="ECO:0000313" key="4">
    <source>
        <dbReference type="Proteomes" id="UP001164746"/>
    </source>
</evidence>
<organism evidence="3 4">
    <name type="scientific">Mya arenaria</name>
    <name type="common">Soft-shell clam</name>
    <dbReference type="NCBI Taxonomy" id="6604"/>
    <lineage>
        <taxon>Eukaryota</taxon>
        <taxon>Metazoa</taxon>
        <taxon>Spiralia</taxon>
        <taxon>Lophotrochozoa</taxon>
        <taxon>Mollusca</taxon>
        <taxon>Bivalvia</taxon>
        <taxon>Autobranchia</taxon>
        <taxon>Heteroconchia</taxon>
        <taxon>Euheterodonta</taxon>
        <taxon>Imparidentia</taxon>
        <taxon>Neoheterodontei</taxon>
        <taxon>Myida</taxon>
        <taxon>Myoidea</taxon>
        <taxon>Myidae</taxon>
        <taxon>Mya</taxon>
    </lineage>
</organism>
<evidence type="ECO:0000256" key="2">
    <source>
        <dbReference type="SAM" id="SignalP"/>
    </source>
</evidence>